<dbReference type="Proteomes" id="UP000325030">
    <property type="component" value="Chromosome"/>
</dbReference>
<gene>
    <name evidence="1" type="ORF">IC006_2500</name>
    <name evidence="2" type="ORF">IC007_2511</name>
</gene>
<name>A0A510E650_9CREN</name>
<reference evidence="2 3" key="2">
    <citation type="journal article" date="2020" name="Int. J. Syst. Evol. Microbiol.">
        <title>Sulfuracidifex tepidarius gen. nov., sp. nov. and transfer of Sulfolobus metallicus Huber and Stetter 1992 to the genus Sulfuracidifex as Sulfuracidifex metallicus comb. nov.</title>
        <authorList>
            <person name="Itoh T."/>
            <person name="Miura T."/>
            <person name="Sakai H.D."/>
            <person name="Kato S."/>
            <person name="Ohkuma M."/>
            <person name="Takashina T."/>
        </authorList>
    </citation>
    <scope>NUCLEOTIDE SEQUENCE</scope>
    <source>
        <strain evidence="1 3">IC-006</strain>
        <strain evidence="2">IC-007</strain>
    </source>
</reference>
<dbReference type="AlphaFoldDB" id="A0A510E650"/>
<dbReference type="EMBL" id="AP018929">
    <property type="protein sequence ID" value="BBG25165.1"/>
    <property type="molecule type" value="Genomic_DNA"/>
</dbReference>
<keyword evidence="3" id="KW-1185">Reference proteome</keyword>
<evidence type="ECO:0000313" key="2">
    <source>
        <dbReference type="EMBL" id="BBG27956.1"/>
    </source>
</evidence>
<accession>A0A510DY82</accession>
<reference evidence="4" key="1">
    <citation type="submission" date="2018-09" db="EMBL/GenBank/DDBJ databases">
        <title>Complete Genome Sequencing of Sulfolobus sp. JCM 16834.</title>
        <authorList>
            <person name="Kato S."/>
            <person name="Itoh T."/>
            <person name="Ohkuma M."/>
        </authorList>
    </citation>
    <scope>NUCLEOTIDE SEQUENCE [LARGE SCALE GENOMIC DNA]</scope>
    <source>
        <strain evidence="4">IC-007</strain>
    </source>
</reference>
<evidence type="ECO:0000313" key="1">
    <source>
        <dbReference type="EMBL" id="BBG25165.1"/>
    </source>
</evidence>
<organism evidence="2 4">
    <name type="scientific">Sulfuracidifex tepidarius</name>
    <dbReference type="NCBI Taxonomy" id="1294262"/>
    <lineage>
        <taxon>Archaea</taxon>
        <taxon>Thermoproteota</taxon>
        <taxon>Thermoprotei</taxon>
        <taxon>Sulfolobales</taxon>
        <taxon>Sulfolobaceae</taxon>
        <taxon>Sulfuracidifex</taxon>
    </lineage>
</organism>
<sequence>MMSIPFNAKQKTYSSNDGIHYILLKTILKISYSVEFKLI</sequence>
<dbReference type="KEGG" id="step:IC006_2500"/>
<evidence type="ECO:0000313" key="4">
    <source>
        <dbReference type="Proteomes" id="UP000325030"/>
    </source>
</evidence>
<dbReference type="Proteomes" id="UP000322983">
    <property type="component" value="Chromosome"/>
</dbReference>
<dbReference type="EMBL" id="AP018930">
    <property type="protein sequence ID" value="BBG27956.1"/>
    <property type="molecule type" value="Genomic_DNA"/>
</dbReference>
<accession>A0A510E650</accession>
<evidence type="ECO:0000313" key="3">
    <source>
        <dbReference type="Proteomes" id="UP000322983"/>
    </source>
</evidence>
<dbReference type="STRING" id="1294262.GCA_001316085_01880"/>
<protein>
    <submittedName>
        <fullName evidence="2">Uncharacterized protein</fullName>
    </submittedName>
</protein>
<proteinExistence type="predicted"/>